<dbReference type="PROSITE" id="PS50056">
    <property type="entry name" value="TYR_PHOSPHATASE_2"/>
    <property type="match status" value="1"/>
</dbReference>
<sequence>MSGEQIESEINQEKTKPESSLTIHTYNSAANLTEHQTILLDPNEYLFDIATKNSCVRPLENFIKLLSKSNVPREFTSFMSVPLTRTRTVDAFFDNIEANKYHEDVLVYEKTRVRVPHTKLGHDYINASWLDGFRETRKFIVTQTPLSSTVSQFYRMIYDRKSYVIVSLAELIDENNQPYVPQKIGDVLKFDEFSIEMSSIRQITSTYHSATLKLTKEGQDTRQIILLVYHGWGVSGYPRHPSDIHKIIADMNHMKTILRKKALDENMTEEKQPFPITLMCFDGLSRSCVIAALDILCRRLEHSTALGTPYVDVLDTIARLRMLRAAACPKAEHHIFLSMAILEFGIRRRIISREMLAEIDLSGFVLSGEVK</sequence>
<dbReference type="GO" id="GO:0004725">
    <property type="term" value="F:protein tyrosine phosphatase activity"/>
    <property type="evidence" value="ECO:0007669"/>
    <property type="project" value="InterPro"/>
</dbReference>
<dbReference type="CDD" id="cd00047">
    <property type="entry name" value="PTPc"/>
    <property type="match status" value="1"/>
</dbReference>
<dbReference type="InterPro" id="IPR029021">
    <property type="entry name" value="Prot-tyrosine_phosphatase-like"/>
</dbReference>
<dbReference type="Pfam" id="PF00102">
    <property type="entry name" value="Y_phosphatase"/>
    <property type="match status" value="1"/>
</dbReference>
<dbReference type="InterPro" id="IPR003595">
    <property type="entry name" value="Tyr_Pase_cat"/>
</dbReference>
<protein>
    <recommendedName>
        <fullName evidence="5">Tyrosine-protein phosphatase domain-containing protein</fullName>
    </recommendedName>
</protein>
<dbReference type="EMBL" id="CANHGI010000004">
    <property type="protein sequence ID" value="CAI5449259.1"/>
    <property type="molecule type" value="Genomic_DNA"/>
</dbReference>
<accession>A0A9P1N471</accession>
<dbReference type="OrthoDB" id="10051650at2759"/>
<dbReference type="SMART" id="SM00404">
    <property type="entry name" value="PTPc_motif"/>
    <property type="match status" value="1"/>
</dbReference>
<dbReference type="Proteomes" id="UP001152747">
    <property type="component" value="Unassembled WGS sequence"/>
</dbReference>
<organism evidence="3 4">
    <name type="scientific">Caenorhabditis angaria</name>
    <dbReference type="NCBI Taxonomy" id="860376"/>
    <lineage>
        <taxon>Eukaryota</taxon>
        <taxon>Metazoa</taxon>
        <taxon>Ecdysozoa</taxon>
        <taxon>Nematoda</taxon>
        <taxon>Chromadorea</taxon>
        <taxon>Rhabditida</taxon>
        <taxon>Rhabditina</taxon>
        <taxon>Rhabditomorpha</taxon>
        <taxon>Rhabditoidea</taxon>
        <taxon>Rhabditidae</taxon>
        <taxon>Peloderinae</taxon>
        <taxon>Caenorhabditis</taxon>
    </lineage>
</organism>
<feature type="domain" description="Tyrosine-protein phosphatase" evidence="1">
    <location>
        <begin position="71"/>
        <end position="344"/>
    </location>
</feature>
<dbReference type="AlphaFoldDB" id="A0A9P1N471"/>
<dbReference type="PANTHER" id="PTHR46163:SF26">
    <property type="entry name" value="TYROSINE-PROTEIN PHOSPHATASE DOMAIN-CONTAINING PROTEIN"/>
    <property type="match status" value="1"/>
</dbReference>
<evidence type="ECO:0000313" key="4">
    <source>
        <dbReference type="Proteomes" id="UP001152747"/>
    </source>
</evidence>
<dbReference type="PANTHER" id="PTHR46163">
    <property type="entry name" value="TYROSINE-PROTEIN PHOSPHATASE-RELATED"/>
    <property type="match status" value="1"/>
</dbReference>
<name>A0A9P1N471_9PELO</name>
<proteinExistence type="predicted"/>
<gene>
    <name evidence="3" type="ORF">CAMP_LOCUS11896</name>
</gene>
<dbReference type="SMART" id="SM00194">
    <property type="entry name" value="PTPc"/>
    <property type="match status" value="1"/>
</dbReference>
<reference evidence="3" key="1">
    <citation type="submission" date="2022-11" db="EMBL/GenBank/DDBJ databases">
        <authorList>
            <person name="Kikuchi T."/>
        </authorList>
    </citation>
    <scope>NUCLEOTIDE SEQUENCE</scope>
    <source>
        <strain evidence="3">PS1010</strain>
    </source>
</reference>
<dbReference type="Gene3D" id="3.90.190.10">
    <property type="entry name" value="Protein tyrosine phosphatase superfamily"/>
    <property type="match status" value="1"/>
</dbReference>
<keyword evidence="4" id="KW-1185">Reference proteome</keyword>
<evidence type="ECO:0000313" key="3">
    <source>
        <dbReference type="EMBL" id="CAI5449259.1"/>
    </source>
</evidence>
<evidence type="ECO:0008006" key="5">
    <source>
        <dbReference type="Google" id="ProtNLM"/>
    </source>
</evidence>
<dbReference type="InterPro" id="IPR052782">
    <property type="entry name" value="Oocyte-zygote_transition_reg"/>
</dbReference>
<evidence type="ECO:0000259" key="1">
    <source>
        <dbReference type="PROSITE" id="PS50055"/>
    </source>
</evidence>
<feature type="domain" description="Tyrosine specific protein phosphatases" evidence="2">
    <location>
        <begin position="254"/>
        <end position="335"/>
    </location>
</feature>
<dbReference type="SUPFAM" id="SSF52799">
    <property type="entry name" value="(Phosphotyrosine protein) phosphatases II"/>
    <property type="match status" value="1"/>
</dbReference>
<comment type="caution">
    <text evidence="3">The sequence shown here is derived from an EMBL/GenBank/DDBJ whole genome shotgun (WGS) entry which is preliminary data.</text>
</comment>
<dbReference type="PRINTS" id="PR00700">
    <property type="entry name" value="PRTYPHPHTASE"/>
</dbReference>
<evidence type="ECO:0000259" key="2">
    <source>
        <dbReference type="PROSITE" id="PS50056"/>
    </source>
</evidence>
<dbReference type="InterPro" id="IPR000387">
    <property type="entry name" value="Tyr_Pase_dom"/>
</dbReference>
<dbReference type="InterPro" id="IPR000242">
    <property type="entry name" value="PTP_cat"/>
</dbReference>
<dbReference type="PROSITE" id="PS50055">
    <property type="entry name" value="TYR_PHOSPHATASE_PTP"/>
    <property type="match status" value="1"/>
</dbReference>